<keyword evidence="2" id="KW-1185">Reference proteome</keyword>
<accession>A0A1G6QQ14</accession>
<dbReference type="AlphaFoldDB" id="A0A1G6QQ14"/>
<reference evidence="2" key="1">
    <citation type="submission" date="2016-10" db="EMBL/GenBank/DDBJ databases">
        <authorList>
            <person name="Varghese N."/>
            <person name="Submissions S."/>
        </authorList>
    </citation>
    <scope>NUCLEOTIDE SEQUENCE [LARGE SCALE GENOMIC DNA]</scope>
    <source>
        <strain evidence="2">CGMCC 4.3516</strain>
    </source>
</reference>
<dbReference type="EMBL" id="FNAD01000001">
    <property type="protein sequence ID" value="SDC94341.1"/>
    <property type="molecule type" value="Genomic_DNA"/>
</dbReference>
<dbReference type="Proteomes" id="UP000198949">
    <property type="component" value="Unassembled WGS sequence"/>
</dbReference>
<organism evidence="1 2">
    <name type="scientific">Glycomyces harbinensis</name>
    <dbReference type="NCBI Taxonomy" id="58114"/>
    <lineage>
        <taxon>Bacteria</taxon>
        <taxon>Bacillati</taxon>
        <taxon>Actinomycetota</taxon>
        <taxon>Actinomycetes</taxon>
        <taxon>Glycomycetales</taxon>
        <taxon>Glycomycetaceae</taxon>
        <taxon>Glycomyces</taxon>
    </lineage>
</organism>
<evidence type="ECO:0000313" key="1">
    <source>
        <dbReference type="EMBL" id="SDC94341.1"/>
    </source>
</evidence>
<name>A0A1G6QQ14_9ACTN</name>
<sequence>MVSSDLGKDSLPSTLVVMPRAGTARPPMMSRPMAAVAAGCRRDGRSSAVQTRLRSGVALRRRSLPPSMRRPVLTRSAGSTVRELITAMATTMMQAVAIEEKMTSSTR</sequence>
<evidence type="ECO:0000313" key="2">
    <source>
        <dbReference type="Proteomes" id="UP000198949"/>
    </source>
</evidence>
<gene>
    <name evidence="1" type="ORF">SAMN05216270_10138</name>
</gene>
<proteinExistence type="predicted"/>
<protein>
    <submittedName>
        <fullName evidence="1">Uncharacterized protein</fullName>
    </submittedName>
</protein>